<keyword evidence="3" id="KW-1185">Reference proteome</keyword>
<dbReference type="Gene3D" id="3.20.20.150">
    <property type="entry name" value="Divalent-metal-dependent TIM barrel enzymes"/>
    <property type="match status" value="1"/>
</dbReference>
<organism evidence="2 3">
    <name type="scientific">Roseivirga spongicola</name>
    <dbReference type="NCBI Taxonomy" id="333140"/>
    <lineage>
        <taxon>Bacteria</taxon>
        <taxon>Pseudomonadati</taxon>
        <taxon>Bacteroidota</taxon>
        <taxon>Cytophagia</taxon>
        <taxon>Cytophagales</taxon>
        <taxon>Roseivirgaceae</taxon>
        <taxon>Roseivirga</taxon>
    </lineage>
</organism>
<name>A0A150XHP3_9BACT</name>
<reference evidence="2 3" key="1">
    <citation type="submission" date="2016-01" db="EMBL/GenBank/DDBJ databases">
        <title>Genome sequencing of Roseivirga spongicola UST030701-084.</title>
        <authorList>
            <person name="Selvaratnam C."/>
            <person name="Thevarajoo S."/>
            <person name="Goh K.M."/>
            <person name="Ee R."/>
            <person name="Chan K.-G."/>
            <person name="Chong C.S."/>
        </authorList>
    </citation>
    <scope>NUCLEOTIDE SEQUENCE [LARGE SCALE GENOMIC DNA]</scope>
    <source>
        <strain evidence="2 3">UST030701-084</strain>
    </source>
</reference>
<feature type="domain" description="Xylose isomerase-like TIM barrel" evidence="1">
    <location>
        <begin position="21"/>
        <end position="265"/>
    </location>
</feature>
<dbReference type="InterPro" id="IPR013022">
    <property type="entry name" value="Xyl_isomerase-like_TIM-brl"/>
</dbReference>
<gene>
    <name evidence="2" type="ORF">AWW68_05305</name>
</gene>
<evidence type="ECO:0000313" key="2">
    <source>
        <dbReference type="EMBL" id="KYG78185.1"/>
    </source>
</evidence>
<dbReference type="Pfam" id="PF01261">
    <property type="entry name" value="AP_endonuc_2"/>
    <property type="match status" value="1"/>
</dbReference>
<dbReference type="STRING" id="333140.AWW68_05305"/>
<dbReference type="Proteomes" id="UP000075606">
    <property type="component" value="Unassembled WGS sequence"/>
</dbReference>
<dbReference type="SUPFAM" id="SSF51658">
    <property type="entry name" value="Xylose isomerase-like"/>
    <property type="match status" value="1"/>
</dbReference>
<evidence type="ECO:0000313" key="3">
    <source>
        <dbReference type="Proteomes" id="UP000075606"/>
    </source>
</evidence>
<sequence>MSIFVSSACIRERNLKKNVLELKRLGFRSVELTGGLQFSGSNISEIKNIVEQSDVSLQLHNYSPPVEKDFVLNMASLNEKTFQRSLSHVQSSLKLSEELNLGKYAVHAGFYIPIEADELGKVITKRVLYDRKESFERFVSTVTNLYSKGIGDLYIENNVVSKANFDEYGENPFMLTCADEYFELKERIPQLKILLDFAHLKVSCQSLGYSFEDEASRLVKETDYVHVSDNDGLSDSNQGVSQDSEMYEILKTSQLRGKTVTLEVYSGLEDLKRTYDLIDQLQ</sequence>
<dbReference type="InterPro" id="IPR036237">
    <property type="entry name" value="Xyl_isomerase-like_sf"/>
</dbReference>
<dbReference type="EMBL" id="LRPC01000001">
    <property type="protein sequence ID" value="KYG78185.1"/>
    <property type="molecule type" value="Genomic_DNA"/>
</dbReference>
<comment type="caution">
    <text evidence="2">The sequence shown here is derived from an EMBL/GenBank/DDBJ whole genome shotgun (WGS) entry which is preliminary data.</text>
</comment>
<evidence type="ECO:0000259" key="1">
    <source>
        <dbReference type="Pfam" id="PF01261"/>
    </source>
</evidence>
<protein>
    <recommendedName>
        <fullName evidence="1">Xylose isomerase-like TIM barrel domain-containing protein</fullName>
    </recommendedName>
</protein>
<accession>A0A150XHP3</accession>
<dbReference type="AlphaFoldDB" id="A0A150XHP3"/>
<proteinExistence type="predicted"/>